<sequence>MTALEIDPTHAGEFVSKRIHLDAELASWLDEESAQMGISPSMLVGTLLEWARTEHITRDADMMVFAC</sequence>
<organism evidence="1 2">
    <name type="scientific">Phragmitibacter flavus</name>
    <dbReference type="NCBI Taxonomy" id="2576071"/>
    <lineage>
        <taxon>Bacteria</taxon>
        <taxon>Pseudomonadati</taxon>
        <taxon>Verrucomicrobiota</taxon>
        <taxon>Verrucomicrobiia</taxon>
        <taxon>Verrucomicrobiales</taxon>
        <taxon>Verrucomicrobiaceae</taxon>
        <taxon>Phragmitibacter</taxon>
    </lineage>
</organism>
<keyword evidence="2" id="KW-1185">Reference proteome</keyword>
<reference evidence="1 2" key="1">
    <citation type="submission" date="2019-05" db="EMBL/GenBank/DDBJ databases">
        <title>Verrucobacter flavum gen. nov., sp. nov. a new member of the family Verrucomicrobiaceae.</title>
        <authorList>
            <person name="Szuroczki S."/>
            <person name="Abbaszade G."/>
            <person name="Szabo A."/>
            <person name="Felfoldi T."/>
            <person name="Schumann P."/>
            <person name="Boka K."/>
            <person name="Keki Z."/>
            <person name="Toumi M."/>
            <person name="Toth E."/>
        </authorList>
    </citation>
    <scope>NUCLEOTIDE SEQUENCE [LARGE SCALE GENOMIC DNA]</scope>
    <source>
        <strain evidence="1 2">MG-N-17</strain>
    </source>
</reference>
<protein>
    <submittedName>
        <fullName evidence="1">Uncharacterized protein</fullName>
    </submittedName>
</protein>
<evidence type="ECO:0000313" key="2">
    <source>
        <dbReference type="Proteomes" id="UP000306196"/>
    </source>
</evidence>
<dbReference type="EMBL" id="VAUV01000011">
    <property type="protein sequence ID" value="TLD69708.1"/>
    <property type="molecule type" value="Genomic_DNA"/>
</dbReference>
<dbReference type="AlphaFoldDB" id="A0A5R8KBM4"/>
<gene>
    <name evidence="1" type="ORF">FEM03_15380</name>
</gene>
<name>A0A5R8KBM4_9BACT</name>
<dbReference type="OrthoDB" id="9905162at2"/>
<accession>A0A5R8KBM4</accession>
<proteinExistence type="predicted"/>
<dbReference type="RefSeq" id="WP_138087168.1">
    <property type="nucleotide sequence ID" value="NZ_VAUV01000011.1"/>
</dbReference>
<comment type="caution">
    <text evidence="1">The sequence shown here is derived from an EMBL/GenBank/DDBJ whole genome shotgun (WGS) entry which is preliminary data.</text>
</comment>
<evidence type="ECO:0000313" key="1">
    <source>
        <dbReference type="EMBL" id="TLD69708.1"/>
    </source>
</evidence>
<dbReference type="Proteomes" id="UP000306196">
    <property type="component" value="Unassembled WGS sequence"/>
</dbReference>